<evidence type="ECO:0000256" key="3">
    <source>
        <dbReference type="ARBA" id="ARBA00022801"/>
    </source>
</evidence>
<dbReference type="PANTHER" id="PTHR42693">
    <property type="entry name" value="ARYLSULFATASE FAMILY MEMBER"/>
    <property type="match status" value="1"/>
</dbReference>
<accession>A0A8J2V6D6</accession>
<feature type="chain" id="PRO_5035234547" evidence="5">
    <location>
        <begin position="26"/>
        <end position="575"/>
    </location>
</feature>
<dbReference type="InterPro" id="IPR000917">
    <property type="entry name" value="Sulfatase_N"/>
</dbReference>
<evidence type="ECO:0000313" key="8">
    <source>
        <dbReference type="Proteomes" id="UP000613582"/>
    </source>
</evidence>
<keyword evidence="4" id="KW-0106">Calcium</keyword>
<evidence type="ECO:0000256" key="2">
    <source>
        <dbReference type="ARBA" id="ARBA00022723"/>
    </source>
</evidence>
<dbReference type="GO" id="GO:0004065">
    <property type="term" value="F:arylsulfatase activity"/>
    <property type="evidence" value="ECO:0007669"/>
    <property type="project" value="TreeGrafter"/>
</dbReference>
<dbReference type="AlphaFoldDB" id="A0A8J2V6D6"/>
<dbReference type="CDD" id="cd16146">
    <property type="entry name" value="ARS_like"/>
    <property type="match status" value="1"/>
</dbReference>
<dbReference type="SUPFAM" id="SSF53649">
    <property type="entry name" value="Alkaline phosphatase-like"/>
    <property type="match status" value="1"/>
</dbReference>
<dbReference type="RefSeq" id="WP_188158484.1">
    <property type="nucleotide sequence ID" value="NZ_BMGH01000001.1"/>
</dbReference>
<dbReference type="PROSITE" id="PS51257">
    <property type="entry name" value="PROKAR_LIPOPROTEIN"/>
    <property type="match status" value="1"/>
</dbReference>
<reference evidence="7" key="2">
    <citation type="submission" date="2020-09" db="EMBL/GenBank/DDBJ databases">
        <authorList>
            <person name="Sun Q."/>
            <person name="Zhou Y."/>
        </authorList>
    </citation>
    <scope>NUCLEOTIDE SEQUENCE</scope>
    <source>
        <strain evidence="7">CGMCC 1.12921</strain>
    </source>
</reference>
<proteinExistence type="inferred from homology"/>
<comment type="caution">
    <text evidence="7">The sequence shown here is derived from an EMBL/GenBank/DDBJ whole genome shotgun (WGS) entry which is preliminary data.</text>
</comment>
<keyword evidence="5" id="KW-0732">Signal</keyword>
<comment type="similarity">
    <text evidence="1">Belongs to the sulfatase family.</text>
</comment>
<keyword evidence="3" id="KW-0378">Hydrolase</keyword>
<keyword evidence="8" id="KW-1185">Reference proteome</keyword>
<name>A0A8J2V6D6_9PROT</name>
<evidence type="ECO:0000256" key="1">
    <source>
        <dbReference type="ARBA" id="ARBA00008779"/>
    </source>
</evidence>
<sequence length="575" mass="63641">MQRINPSAAVALSAALVLASCLPSAALGDDRPNVIVIMTDDQGYGDVGYNGNPVLKTPRIDAMAASGVVFDQFYAQPVCSPTRAALMTGRHAMRLGVLDTQSGNAILPSEEITLAEALREQGYATGLFGKWHLGDNAPARPQDQGFDRVLTHIGGMIGMPYNPPQGRSYFDPILIDDGTDRDFDGYAPDLFADAAIDFITRSAQSDGEPFFAFISFNTPHHPLTVGDSFADPYREIGLSEETARYYGMISNIDHNVGRVLDTLAELGIDDRTMIIFVGDNGTSSLHKQEDLWESGLRGRKTFVYENGIRVPMIIRAPGSIARPGTRTEPGIVEDVMPTILDILDVRTEAELDGISLLPVLANPQAKLPARDLFFQFHRGSVPVPYRNIAVRRGDYKLVQPVGRGVEPFSEETARFELYNLAEDPNETRDIAADRPEIVAALTTAYEDWLSRTRTGSYEPQRTWIGDTVQNPVTLSRQDWIDGGLIDGENGHYDLTVRAAGRYRMTFRWSELLDAPHDVTIRLGDRTIQRQILQSELEARIEAIDLSEGPLRLEAWVVIDGEKNGFEFIEIEKLDD</sequence>
<protein>
    <submittedName>
        <fullName evidence="7">Arylsulfatase</fullName>
    </submittedName>
</protein>
<dbReference type="Gene3D" id="3.30.1120.10">
    <property type="match status" value="1"/>
</dbReference>
<dbReference type="PANTHER" id="PTHR42693:SF53">
    <property type="entry name" value="ENDO-4-O-SULFATASE"/>
    <property type="match status" value="1"/>
</dbReference>
<keyword evidence="2" id="KW-0479">Metal-binding</keyword>
<evidence type="ECO:0000259" key="6">
    <source>
        <dbReference type="Pfam" id="PF00884"/>
    </source>
</evidence>
<reference evidence="7" key="1">
    <citation type="journal article" date="2014" name="Int. J. Syst. Evol. Microbiol.">
        <title>Complete genome sequence of Corynebacterium casei LMG S-19264T (=DSM 44701T), isolated from a smear-ripened cheese.</title>
        <authorList>
            <consortium name="US DOE Joint Genome Institute (JGI-PGF)"/>
            <person name="Walter F."/>
            <person name="Albersmeier A."/>
            <person name="Kalinowski J."/>
            <person name="Ruckert C."/>
        </authorList>
    </citation>
    <scope>NUCLEOTIDE SEQUENCE</scope>
    <source>
        <strain evidence="7">CGMCC 1.12921</strain>
    </source>
</reference>
<gene>
    <name evidence="7" type="ORF">GCM10011342_20830</name>
</gene>
<dbReference type="Proteomes" id="UP000613582">
    <property type="component" value="Unassembled WGS sequence"/>
</dbReference>
<dbReference type="InterPro" id="IPR050738">
    <property type="entry name" value="Sulfatase"/>
</dbReference>
<dbReference type="PROSITE" id="PS00523">
    <property type="entry name" value="SULFATASE_1"/>
    <property type="match status" value="1"/>
</dbReference>
<dbReference type="Gene3D" id="3.40.720.10">
    <property type="entry name" value="Alkaline Phosphatase, subunit A"/>
    <property type="match status" value="1"/>
</dbReference>
<dbReference type="GO" id="GO:0046872">
    <property type="term" value="F:metal ion binding"/>
    <property type="evidence" value="ECO:0007669"/>
    <property type="project" value="UniProtKB-KW"/>
</dbReference>
<dbReference type="InterPro" id="IPR024607">
    <property type="entry name" value="Sulfatase_CS"/>
</dbReference>
<feature type="signal peptide" evidence="5">
    <location>
        <begin position="1"/>
        <end position="25"/>
    </location>
</feature>
<evidence type="ECO:0000256" key="5">
    <source>
        <dbReference type="SAM" id="SignalP"/>
    </source>
</evidence>
<organism evidence="7 8">
    <name type="scientific">Aquisalinus flavus</name>
    <dbReference type="NCBI Taxonomy" id="1526572"/>
    <lineage>
        <taxon>Bacteria</taxon>
        <taxon>Pseudomonadati</taxon>
        <taxon>Pseudomonadota</taxon>
        <taxon>Alphaproteobacteria</taxon>
        <taxon>Parvularculales</taxon>
        <taxon>Parvularculaceae</taxon>
        <taxon>Aquisalinus</taxon>
    </lineage>
</organism>
<dbReference type="InterPro" id="IPR017850">
    <property type="entry name" value="Alkaline_phosphatase_core_sf"/>
</dbReference>
<dbReference type="Pfam" id="PF00884">
    <property type="entry name" value="Sulfatase"/>
    <property type="match status" value="1"/>
</dbReference>
<evidence type="ECO:0000256" key="4">
    <source>
        <dbReference type="ARBA" id="ARBA00022837"/>
    </source>
</evidence>
<feature type="domain" description="Sulfatase N-terminal" evidence="6">
    <location>
        <begin position="32"/>
        <end position="345"/>
    </location>
</feature>
<evidence type="ECO:0000313" key="7">
    <source>
        <dbReference type="EMBL" id="GGD11856.1"/>
    </source>
</evidence>
<dbReference type="EMBL" id="BMGH01000001">
    <property type="protein sequence ID" value="GGD11856.1"/>
    <property type="molecule type" value="Genomic_DNA"/>
</dbReference>